<sequence>MTATSADPQPADIQKKIASGDFTAALQDINALLATNPDDAEALYMAAVCYRYTAQYDQAQACLSRLMPLPHDRGRGYQEQGHLHMAQKRPEQALAAFANATQLNPVLLASWRNQQQILMAMNRPAAAQQALAQVQRLQALPKALVAVTDLMSQGKLLKADTLCRRFLQANPTHVEGMRLLAELAVQFGALEDAEYLLESAADFAPDNTQVKVDLVGVLRKRHKFTQALEAAATLYRRQPENPQLMSLYAIEKMQMGDYEGALDLFDLVLERLPGDAITLTSRGHAMKTCGQQREAIASYRAAIASNHWYGEAYYALSNLKTYRFTEDEVAAMLALEQREELAPASQVHLAFALGKALEDQHDYARSFAFYARGNRLQRQQSNYDPDKMSEELKAQRSYFTRALLDSRAHAGCLAPDPIFIVGLPRAGSTLLEQILSSHSKVEGTMELPNILSTAQKLRRQGMNNSGRPYPELLQDLNDEELLSLGQQYIDETSIHRQVAPFFIDKMPNNFRHIGLIKLILPNARIIDARRHPMACCFSGFKQLFAEGQEFSYDLVDFGRYYNDYVELMSHWDEVAPDAVLRVHYENVVTDLEGQVRRILEYCGLPFEQACLDFHNTERAVRTASSEQVRQPIYQSGIEQWMNFRPFLGKLEETLKPSLDQYPAG</sequence>
<dbReference type="AlphaFoldDB" id="A0A2N5X833"/>
<dbReference type="RefSeq" id="WP_101516960.1">
    <property type="nucleotide sequence ID" value="NZ_PKUS01000001.1"/>
</dbReference>
<proteinExistence type="predicted"/>
<reference evidence="2 3" key="1">
    <citation type="submission" date="2018-01" db="EMBL/GenBank/DDBJ databases">
        <title>The draft genome sequence of Halioglobus lutimaris HF004.</title>
        <authorList>
            <person name="Du Z.-J."/>
            <person name="Shi M.-J."/>
        </authorList>
    </citation>
    <scope>NUCLEOTIDE SEQUENCE [LARGE SCALE GENOMIC DNA]</scope>
    <source>
        <strain evidence="2 3">HF004</strain>
    </source>
</reference>
<name>A0A2N5X833_9GAMM</name>
<dbReference type="Pfam" id="PF14559">
    <property type="entry name" value="TPR_19"/>
    <property type="match status" value="2"/>
</dbReference>
<dbReference type="InterPro" id="IPR026634">
    <property type="entry name" value="TPST-like"/>
</dbReference>
<dbReference type="InterPro" id="IPR011990">
    <property type="entry name" value="TPR-like_helical_dom_sf"/>
</dbReference>
<evidence type="ECO:0000313" key="2">
    <source>
        <dbReference type="EMBL" id="PLW70647.1"/>
    </source>
</evidence>
<dbReference type="EMBL" id="PKUS01000001">
    <property type="protein sequence ID" value="PLW70647.1"/>
    <property type="molecule type" value="Genomic_DNA"/>
</dbReference>
<dbReference type="SMART" id="SM00028">
    <property type="entry name" value="TPR"/>
    <property type="match status" value="5"/>
</dbReference>
<evidence type="ECO:0000256" key="1">
    <source>
        <dbReference type="ARBA" id="ARBA00022679"/>
    </source>
</evidence>
<keyword evidence="1" id="KW-0808">Transferase</keyword>
<dbReference type="Pfam" id="PF13432">
    <property type="entry name" value="TPR_16"/>
    <property type="match status" value="1"/>
</dbReference>
<dbReference type="Pfam" id="PF13469">
    <property type="entry name" value="Sulfotransfer_3"/>
    <property type="match status" value="1"/>
</dbReference>
<comment type="caution">
    <text evidence="2">The sequence shown here is derived from an EMBL/GenBank/DDBJ whole genome shotgun (WGS) entry which is preliminary data.</text>
</comment>
<dbReference type="PANTHER" id="PTHR12788:SF10">
    <property type="entry name" value="PROTEIN-TYROSINE SULFOTRANSFERASE"/>
    <property type="match status" value="1"/>
</dbReference>
<dbReference type="PANTHER" id="PTHR12788">
    <property type="entry name" value="PROTEIN-TYROSINE SULFOTRANSFERASE 2"/>
    <property type="match status" value="1"/>
</dbReference>
<dbReference type="Proteomes" id="UP000235005">
    <property type="component" value="Unassembled WGS sequence"/>
</dbReference>
<protein>
    <submittedName>
        <fullName evidence="2">Uncharacterized protein</fullName>
    </submittedName>
</protein>
<dbReference type="SUPFAM" id="SSF48452">
    <property type="entry name" value="TPR-like"/>
    <property type="match status" value="1"/>
</dbReference>
<accession>A0A2N5X833</accession>
<keyword evidence="3" id="KW-1185">Reference proteome</keyword>
<dbReference type="Gene3D" id="1.25.40.10">
    <property type="entry name" value="Tetratricopeptide repeat domain"/>
    <property type="match status" value="2"/>
</dbReference>
<dbReference type="InterPro" id="IPR019734">
    <property type="entry name" value="TPR_rpt"/>
</dbReference>
<dbReference type="Gene3D" id="3.40.50.300">
    <property type="entry name" value="P-loop containing nucleotide triphosphate hydrolases"/>
    <property type="match status" value="1"/>
</dbReference>
<dbReference type="InterPro" id="IPR027417">
    <property type="entry name" value="P-loop_NTPase"/>
</dbReference>
<organism evidence="2 3">
    <name type="scientific">Pseudohalioglobus lutimaris</name>
    <dbReference type="NCBI Taxonomy" id="1737061"/>
    <lineage>
        <taxon>Bacteria</taxon>
        <taxon>Pseudomonadati</taxon>
        <taxon>Pseudomonadota</taxon>
        <taxon>Gammaproteobacteria</taxon>
        <taxon>Cellvibrionales</taxon>
        <taxon>Halieaceae</taxon>
        <taxon>Pseudohalioglobus</taxon>
    </lineage>
</organism>
<dbReference type="OrthoDB" id="9815894at2"/>
<evidence type="ECO:0000313" key="3">
    <source>
        <dbReference type="Proteomes" id="UP000235005"/>
    </source>
</evidence>
<dbReference type="GO" id="GO:0008476">
    <property type="term" value="F:protein-tyrosine sulfotransferase activity"/>
    <property type="evidence" value="ECO:0007669"/>
    <property type="project" value="InterPro"/>
</dbReference>
<gene>
    <name evidence="2" type="ORF">C0039_00500</name>
</gene>
<dbReference type="SUPFAM" id="SSF52540">
    <property type="entry name" value="P-loop containing nucleoside triphosphate hydrolases"/>
    <property type="match status" value="1"/>
</dbReference>